<dbReference type="GeneID" id="8245462"/>
<dbReference type="PANTHER" id="PTHR31268:SF32">
    <property type="entry name" value="GALACTINOL--SUCROSE GALACTOSYLTRANSFERASE 2-RELATED"/>
    <property type="match status" value="1"/>
</dbReference>
<evidence type="ECO:0000313" key="6">
    <source>
        <dbReference type="EMBL" id="ACO69369.1"/>
    </source>
</evidence>
<dbReference type="SUPFAM" id="SSF51445">
    <property type="entry name" value="(Trans)glycosidases"/>
    <property type="match status" value="2"/>
</dbReference>
<dbReference type="Gene3D" id="3.20.20.70">
    <property type="entry name" value="Aldolase class I"/>
    <property type="match status" value="1"/>
</dbReference>
<feature type="compositionally biased region" description="Basic residues" evidence="5">
    <location>
        <begin position="453"/>
        <end position="464"/>
    </location>
</feature>
<accession>C1FFH1</accession>
<evidence type="ECO:0000256" key="1">
    <source>
        <dbReference type="ARBA" id="ARBA00007240"/>
    </source>
</evidence>
<protein>
    <recommendedName>
        <fullName evidence="2">galactinol--sucrose galactosyltransferase</fullName>
        <ecNumber evidence="2">2.4.1.82</ecNumber>
    </recommendedName>
</protein>
<dbReference type="PANTHER" id="PTHR31268">
    <property type="match status" value="1"/>
</dbReference>
<dbReference type="OMA" id="MPREIAH"/>
<dbReference type="RefSeq" id="XP_002508111.1">
    <property type="nucleotide sequence ID" value="XM_002508065.1"/>
</dbReference>
<dbReference type="Pfam" id="PF05691">
    <property type="entry name" value="Raffinose_syn"/>
    <property type="match status" value="2"/>
</dbReference>
<dbReference type="InterPro" id="IPR017853">
    <property type="entry name" value="GH"/>
</dbReference>
<dbReference type="CAZy" id="GH36">
    <property type="family name" value="Glycoside Hydrolase Family 36"/>
</dbReference>
<evidence type="ECO:0000256" key="3">
    <source>
        <dbReference type="ARBA" id="ARBA00023277"/>
    </source>
</evidence>
<dbReference type="InParanoid" id="C1FFH1"/>
<comment type="similarity">
    <text evidence="1">Belongs to the glycosyl hydrolases 36 family.</text>
</comment>
<dbReference type="STRING" id="296587.C1FFH1"/>
<dbReference type="FunCoup" id="C1FFH1">
    <property type="interactions" value="75"/>
</dbReference>
<dbReference type="eggNOG" id="ENOG502QPVE">
    <property type="taxonomic scope" value="Eukaryota"/>
</dbReference>
<name>C1FFH1_MICCC</name>
<comment type="catalytic activity">
    <reaction evidence="4">
        <text>alpha-D-galactosyl-(1-&gt;3)-1D-myo-inositol + sucrose = raffinose + myo-inositol</text>
        <dbReference type="Rhea" id="RHEA:20161"/>
        <dbReference type="ChEBI" id="CHEBI:16634"/>
        <dbReference type="ChEBI" id="CHEBI:17268"/>
        <dbReference type="ChEBI" id="CHEBI:17505"/>
        <dbReference type="ChEBI" id="CHEBI:17992"/>
        <dbReference type="EC" id="2.4.1.82"/>
    </reaction>
</comment>
<evidence type="ECO:0000256" key="2">
    <source>
        <dbReference type="ARBA" id="ARBA00012708"/>
    </source>
</evidence>
<dbReference type="KEGG" id="mis:MICPUN_60513"/>
<dbReference type="EMBL" id="CP001575">
    <property type="protein sequence ID" value="ACO69369.1"/>
    <property type="molecule type" value="Genomic_DNA"/>
</dbReference>
<feature type="region of interest" description="Disordered" evidence="5">
    <location>
        <begin position="190"/>
        <end position="213"/>
    </location>
</feature>
<keyword evidence="3" id="KW-0119">Carbohydrate metabolism</keyword>
<keyword evidence="7" id="KW-1185">Reference proteome</keyword>
<dbReference type="InterPro" id="IPR013785">
    <property type="entry name" value="Aldolase_TIM"/>
</dbReference>
<sequence length="959" mass="101741">MGPKRGTARAANGVHAATSSLSLALEGGCVTVGGHAFMEGCSQAVSLRGTSAVVGDNGCDGATDPGPDTPKTTVDAAILGFRNTHPAWDDDPESDLRILRDRHVIRLARRLRCDRFVAAARCKLWWMTPTWGAGGDALVNSSSSTEAGIPAETQFVLFELNGGSAHVAAVPIISDGFRCTLSGHVNDCRNTDDDDDDETDGTPHGTPGDGTPGDGAKRCVLALVAESNCERETCDGVDAALVLACSDSPFRAVEAAMAVASEAMNGTFRLRTRKVAPPVVDVFGWCTWDAFYHAVTPAGVEAGVNSLTDGGIPPRFVIIDDGWQSVAPDPQFKKRVDHISDHPRTKPDFIDKPHVTEVVEFGRGDAGGGALAWAGGALASGLEYAYWNALHSVAYNSLTWNVAKFLVDWVFSPVIRGAFSTMSCFNHRVSAIHANVKFQDEAGRASDDSPSVKRVKGRGTKRKSPTADGGMVVGGEDGFGRVISRIKALGVQSVYCWHALFGYWGGLHPFERGVSRFRPKVVLPRHTPGLLSVEPSQAWDPISVGGVGTADPEKLAEFYEELHLYLADAGVDGVKVDGQAMVGGLGRGLGGGPNLARHLHAALEKSVKRHFPTNGLINCMCHSTENIFNFGDSALARVSDDFYPTNNASHTVHLANVAYISTFMGEVVVPDWDMFHSLGDAGPLHAAARAVGGCPVYVSDAPGKHDFNLLRQLVFPSGKVLRAKLPGRPTRDCLYADTCRDGVSSLKVWNRNEIGGVVGCFNIQGAAWSRRKGIFVFQHSDAGDVPSVVASVRPEDVEGMVTGTADGSNEEFVIQAHRTRSLSLLKPGQRMPDLLLGPKEWEVYTVCKVLVAGGVKWAPVALDQMLNGGGALESCSLTLAHGVKEGAAKGKGGKGGGRAGVVGETTLYGCGALVCYSSVEPIEVEVDGARVRAKWRASDGNLIVPLGPREGTHAVVVRF</sequence>
<dbReference type="InterPro" id="IPR008811">
    <property type="entry name" value="Glycosyl_hydrolases_36"/>
</dbReference>
<feature type="region of interest" description="Disordered" evidence="5">
    <location>
        <begin position="443"/>
        <end position="469"/>
    </location>
</feature>
<evidence type="ECO:0000256" key="4">
    <source>
        <dbReference type="ARBA" id="ARBA00049426"/>
    </source>
</evidence>
<dbReference type="GO" id="GO:0047274">
    <property type="term" value="F:galactinol-sucrose galactosyltransferase activity"/>
    <property type="evidence" value="ECO:0007669"/>
    <property type="project" value="UniProtKB-EC"/>
</dbReference>
<organism evidence="6 7">
    <name type="scientific">Micromonas commoda (strain RCC299 / NOUM17 / CCMP2709)</name>
    <name type="common">Picoplanktonic green alga</name>
    <dbReference type="NCBI Taxonomy" id="296587"/>
    <lineage>
        <taxon>Eukaryota</taxon>
        <taxon>Viridiplantae</taxon>
        <taxon>Chlorophyta</taxon>
        <taxon>Mamiellophyceae</taxon>
        <taxon>Mamiellales</taxon>
        <taxon>Mamiellaceae</taxon>
        <taxon>Micromonas</taxon>
    </lineage>
</organism>
<evidence type="ECO:0000313" key="7">
    <source>
        <dbReference type="Proteomes" id="UP000002009"/>
    </source>
</evidence>
<dbReference type="AlphaFoldDB" id="C1FFH1"/>
<reference evidence="6 7" key="1">
    <citation type="journal article" date="2009" name="Science">
        <title>Green evolution and dynamic adaptations revealed by genomes of the marine picoeukaryotes Micromonas.</title>
        <authorList>
            <person name="Worden A.Z."/>
            <person name="Lee J.H."/>
            <person name="Mock T."/>
            <person name="Rouze P."/>
            <person name="Simmons M.P."/>
            <person name="Aerts A.L."/>
            <person name="Allen A.E."/>
            <person name="Cuvelier M.L."/>
            <person name="Derelle E."/>
            <person name="Everett M.V."/>
            <person name="Foulon E."/>
            <person name="Grimwood J."/>
            <person name="Gundlach H."/>
            <person name="Henrissat B."/>
            <person name="Napoli C."/>
            <person name="McDonald S.M."/>
            <person name="Parker M.S."/>
            <person name="Rombauts S."/>
            <person name="Salamov A."/>
            <person name="Von Dassow P."/>
            <person name="Badger J.H."/>
            <person name="Coutinho P.M."/>
            <person name="Demir E."/>
            <person name="Dubchak I."/>
            <person name="Gentemann C."/>
            <person name="Eikrem W."/>
            <person name="Gready J.E."/>
            <person name="John U."/>
            <person name="Lanier W."/>
            <person name="Lindquist E.A."/>
            <person name="Lucas S."/>
            <person name="Mayer K.F."/>
            <person name="Moreau H."/>
            <person name="Not F."/>
            <person name="Otillar R."/>
            <person name="Panaud O."/>
            <person name="Pangilinan J."/>
            <person name="Paulsen I."/>
            <person name="Piegu B."/>
            <person name="Poliakov A."/>
            <person name="Robbens S."/>
            <person name="Schmutz J."/>
            <person name="Toulza E."/>
            <person name="Wyss T."/>
            <person name="Zelensky A."/>
            <person name="Zhou K."/>
            <person name="Armbrust E.V."/>
            <person name="Bhattacharya D."/>
            <person name="Goodenough U.W."/>
            <person name="Van de Peer Y."/>
            <person name="Grigoriev I.V."/>
        </authorList>
    </citation>
    <scope>NUCLEOTIDE SEQUENCE [LARGE SCALE GENOMIC DNA]</scope>
    <source>
        <strain evidence="7">RCC299 / NOUM17</strain>
    </source>
</reference>
<proteinExistence type="inferred from homology"/>
<dbReference type="OrthoDB" id="4664297at2759"/>
<evidence type="ECO:0000256" key="5">
    <source>
        <dbReference type="SAM" id="MobiDB-lite"/>
    </source>
</evidence>
<dbReference type="Proteomes" id="UP000002009">
    <property type="component" value="Chromosome 8"/>
</dbReference>
<gene>
    <name evidence="6" type="ORF">MICPUN_60513</name>
</gene>
<keyword evidence="6" id="KW-0378">Hydrolase</keyword>
<dbReference type="EC" id="2.4.1.82" evidence="2"/>
<dbReference type="GO" id="GO:0016787">
    <property type="term" value="F:hydrolase activity"/>
    <property type="evidence" value="ECO:0007669"/>
    <property type="project" value="UniProtKB-KW"/>
</dbReference>